<accession>A0A418MB46</accession>
<dbReference type="Pfam" id="PF08291">
    <property type="entry name" value="Peptidase_M15_3"/>
    <property type="match status" value="1"/>
</dbReference>
<dbReference type="InterPro" id="IPR013230">
    <property type="entry name" value="Peptidase_M15A_C"/>
</dbReference>
<reference evidence="2 3" key="1">
    <citation type="submission" date="2018-08" db="EMBL/GenBank/DDBJ databases">
        <title>Fibrisoma montanum sp. nov., isolated from Danxia mountain soil.</title>
        <authorList>
            <person name="Huang Y."/>
        </authorList>
    </citation>
    <scope>NUCLEOTIDE SEQUENCE [LARGE SCALE GENOMIC DNA]</scope>
    <source>
        <strain evidence="2 3">HYT19</strain>
    </source>
</reference>
<dbReference type="Gene3D" id="3.30.1380.10">
    <property type="match status" value="1"/>
</dbReference>
<comment type="caution">
    <text evidence="2">The sequence shown here is derived from an EMBL/GenBank/DDBJ whole genome shotgun (WGS) entry which is preliminary data.</text>
</comment>
<name>A0A418MB46_9BACT</name>
<feature type="domain" description="Peptidase M15A C-terminal" evidence="1">
    <location>
        <begin position="26"/>
        <end position="125"/>
    </location>
</feature>
<dbReference type="AlphaFoldDB" id="A0A418MB46"/>
<dbReference type="EMBL" id="QXED01000003">
    <property type="protein sequence ID" value="RIV23591.1"/>
    <property type="molecule type" value="Genomic_DNA"/>
</dbReference>
<dbReference type="SUPFAM" id="SSF55166">
    <property type="entry name" value="Hedgehog/DD-peptidase"/>
    <property type="match status" value="1"/>
</dbReference>
<dbReference type="Proteomes" id="UP000283523">
    <property type="component" value="Unassembled WGS sequence"/>
</dbReference>
<proteinExistence type="predicted"/>
<sequence>MSDLDMAADFLGEGRVADLFPDFGAYLTFREAIKSATAIRKGITNVPTSEHYGNMVRTYHNVIVPLFDRFGKLPITSFYRSPALNKAIGGSKTSAHMLGQAVDIDCDGLKTISNNTVFAYVRADLDFDQLILENPDSRGNAAWVHIGYRSKEANRRQVLKMIWRNGKQIYEVMQ</sequence>
<dbReference type="RefSeq" id="WP_119667807.1">
    <property type="nucleotide sequence ID" value="NZ_QXED01000003.1"/>
</dbReference>
<protein>
    <submittedName>
        <fullName evidence="2">Peptidase M15</fullName>
    </submittedName>
</protein>
<dbReference type="InterPro" id="IPR009045">
    <property type="entry name" value="Zn_M74/Hedgehog-like"/>
</dbReference>
<keyword evidence="3" id="KW-1185">Reference proteome</keyword>
<evidence type="ECO:0000259" key="1">
    <source>
        <dbReference type="Pfam" id="PF08291"/>
    </source>
</evidence>
<evidence type="ECO:0000313" key="3">
    <source>
        <dbReference type="Proteomes" id="UP000283523"/>
    </source>
</evidence>
<evidence type="ECO:0000313" key="2">
    <source>
        <dbReference type="EMBL" id="RIV23591.1"/>
    </source>
</evidence>
<dbReference type="OrthoDB" id="5242612at2"/>
<organism evidence="2 3">
    <name type="scientific">Fibrisoma montanum</name>
    <dbReference type="NCBI Taxonomy" id="2305895"/>
    <lineage>
        <taxon>Bacteria</taxon>
        <taxon>Pseudomonadati</taxon>
        <taxon>Bacteroidota</taxon>
        <taxon>Cytophagia</taxon>
        <taxon>Cytophagales</taxon>
        <taxon>Spirosomataceae</taxon>
        <taxon>Fibrisoma</taxon>
    </lineage>
</organism>
<gene>
    <name evidence="2" type="ORF">DYU11_11460</name>
</gene>